<dbReference type="PRINTS" id="PR01048">
    <property type="entry name" value="Y414FAMILY"/>
</dbReference>
<evidence type="ECO:0000313" key="3">
    <source>
        <dbReference type="EMBL" id="UJG42882.1"/>
    </source>
</evidence>
<dbReference type="Pfam" id="PF18330">
    <property type="entry name" value="Lig_C"/>
    <property type="match status" value="1"/>
</dbReference>
<evidence type="ECO:0000259" key="2">
    <source>
        <dbReference type="Pfam" id="PF18330"/>
    </source>
</evidence>
<keyword evidence="3" id="KW-0436">Ligase</keyword>
<dbReference type="SUPFAM" id="SSF56091">
    <property type="entry name" value="DNA ligase/mRNA capping enzyme, catalytic domain"/>
    <property type="match status" value="1"/>
</dbReference>
<protein>
    <submittedName>
        <fullName evidence="3">RNA ligase</fullName>
    </submittedName>
</protein>
<dbReference type="Proteomes" id="UP001200513">
    <property type="component" value="Chromosome"/>
</dbReference>
<name>A0A9Y1FMN5_9ARCH</name>
<proteinExistence type="predicted"/>
<sequence length="355" mass="41203">MIKNDKIVEQLYYKSIVYSRDVRDFGEHIRGTVNIENKIIPSYPKIPRAFFLKEAIKKQFSNNKFIVEEKIDGTNVRVFYHANSNTLLAFTRGGYVCPYSTEILQENKNIGELLQDFPHLCAFGELIGNNPYNHISTIYGLEPKILIFDIFKVRKDYQLDLLLPLQRKELLERYEIDSVPIFGVMDIHDYKKIEEKLQNLEAKGREGLVMKSVSGMEPRLKYITFNACVAAIADHIAKGFEQSAPGTKERFYLAGTYLEKVGGIKREQAYSLFGKMILERLTEAIAKGEATEQFTIRISEEGWELLKRRIRKHVILREDKRKKIGNNKIEITFSKIYPKSTGFIKEFLKGKVYFD</sequence>
<dbReference type="EMBL" id="CP084167">
    <property type="protein sequence ID" value="UJG42882.1"/>
    <property type="molecule type" value="Genomic_DNA"/>
</dbReference>
<evidence type="ECO:0000259" key="1">
    <source>
        <dbReference type="Pfam" id="PF09414"/>
    </source>
</evidence>
<dbReference type="AlphaFoldDB" id="A0A9Y1FMN5"/>
<dbReference type="InterPro" id="IPR001072">
    <property type="entry name" value="RNA_ligase_Pab1020"/>
</dbReference>
<dbReference type="GO" id="GO:0016874">
    <property type="term" value="F:ligase activity"/>
    <property type="evidence" value="ECO:0007669"/>
    <property type="project" value="UniProtKB-KW"/>
</dbReference>
<reference evidence="3" key="1">
    <citation type="journal article" date="2022" name="Nat. Microbiol.">
        <title>Unique mobile elements and scalable gene flow at the prokaryote-eukaryote boundary revealed by circularized Asgard archaea genomes.</title>
        <authorList>
            <person name="Wu F."/>
            <person name="Speth D.R."/>
            <person name="Philosof A."/>
            <person name="Cremiere A."/>
            <person name="Narayanan A."/>
            <person name="Barco R.A."/>
            <person name="Connon S.A."/>
            <person name="Amend J.P."/>
            <person name="Antoshechkin I.A."/>
            <person name="Orphan V.J."/>
        </authorList>
    </citation>
    <scope>NUCLEOTIDE SEQUENCE</scope>
    <source>
        <strain evidence="3">PR6</strain>
    </source>
</reference>
<dbReference type="Pfam" id="PF09414">
    <property type="entry name" value="RNA_ligase"/>
    <property type="match status" value="1"/>
</dbReference>
<dbReference type="NCBIfam" id="TIGR01209">
    <property type="entry name" value="RNA ligase"/>
    <property type="match status" value="1"/>
</dbReference>
<feature type="domain" description="RNA ligase" evidence="1">
    <location>
        <begin position="64"/>
        <end position="223"/>
    </location>
</feature>
<dbReference type="InterPro" id="IPR041596">
    <property type="entry name" value="Lig_Pab1020_C"/>
</dbReference>
<dbReference type="Gene3D" id="3.30.470.30">
    <property type="entry name" value="DNA ligase/mRNA capping enzyme"/>
    <property type="match status" value="1"/>
</dbReference>
<dbReference type="InterPro" id="IPR021122">
    <property type="entry name" value="RNA_ligase_dom_REL/Rnl2"/>
</dbReference>
<feature type="domain" description="RNA ligase Pab1020 C-terminal" evidence="2">
    <location>
        <begin position="266"/>
        <end position="351"/>
    </location>
</feature>
<accession>A0A9Y1FMN5</accession>
<organism evidence="3">
    <name type="scientific">Candidatus Heimdallarchaeum endolithica</name>
    <dbReference type="NCBI Taxonomy" id="2876572"/>
    <lineage>
        <taxon>Archaea</taxon>
        <taxon>Promethearchaeati</taxon>
        <taxon>Candidatus Heimdallarchaeota</taxon>
        <taxon>Candidatus Heimdallarchaeia (ex Rinke et al. 2021) (nom. nud.)</taxon>
        <taxon>Candidatus Heimdallarchaeales</taxon>
        <taxon>Candidatus Heimdallarchaeaceae</taxon>
        <taxon>Candidatus Heimdallarchaeum</taxon>
    </lineage>
</organism>
<dbReference type="Gene3D" id="3.30.70.2160">
    <property type="match status" value="1"/>
</dbReference>
<gene>
    <name evidence="3" type="ORF">K9W46_10935</name>
</gene>